<sequence length="204" mass="22942">MELTAGMIEWVSHYGYIALFVSCVVGLFIFPVPNEVLLMTGGWLVTATFLDILPAFIVIYSAVLVHGTIWYIIGTRMDRFSHKSKRISGKWKHTVEHSREIINQKGIKALTISYFIPFIRHAVPLGIGASSISYGRFAIYGFTSAAVWVTLYFSIGYFFGQAIGQIQNILETLSYVVVAAVFIIGVYWLRKYRKGVSEPDKAIN</sequence>
<evidence type="ECO:0000259" key="3">
    <source>
        <dbReference type="Pfam" id="PF09335"/>
    </source>
</evidence>
<dbReference type="Proteomes" id="UP001225034">
    <property type="component" value="Unassembled WGS sequence"/>
</dbReference>
<evidence type="ECO:0000313" key="4">
    <source>
        <dbReference type="EMBL" id="MDQ0206172.1"/>
    </source>
</evidence>
<dbReference type="RefSeq" id="WP_306980367.1">
    <property type="nucleotide sequence ID" value="NZ_JAUSUA010000001.1"/>
</dbReference>
<dbReference type="InterPro" id="IPR051311">
    <property type="entry name" value="DedA_domain"/>
</dbReference>
<keyword evidence="2" id="KW-0812">Transmembrane</keyword>
<evidence type="ECO:0000256" key="1">
    <source>
        <dbReference type="ARBA" id="ARBA00010792"/>
    </source>
</evidence>
<name>A0ABT9YG29_9BACI</name>
<proteinExistence type="inferred from homology"/>
<keyword evidence="2" id="KW-0472">Membrane</keyword>
<dbReference type="Pfam" id="PF09335">
    <property type="entry name" value="VTT_dom"/>
    <property type="match status" value="1"/>
</dbReference>
<feature type="transmembrane region" description="Helical" evidence="2">
    <location>
        <begin position="52"/>
        <end position="73"/>
    </location>
</feature>
<dbReference type="InterPro" id="IPR032816">
    <property type="entry name" value="VTT_dom"/>
</dbReference>
<feature type="transmembrane region" description="Helical" evidence="2">
    <location>
        <begin position="12"/>
        <end position="32"/>
    </location>
</feature>
<dbReference type="PANTHER" id="PTHR42709">
    <property type="entry name" value="ALKALINE PHOSPHATASE LIKE PROTEIN"/>
    <property type="match status" value="1"/>
</dbReference>
<accession>A0ABT9YG29</accession>
<feature type="transmembrane region" description="Helical" evidence="2">
    <location>
        <begin position="137"/>
        <end position="160"/>
    </location>
</feature>
<comment type="caution">
    <text evidence="4">The sequence shown here is derived from an EMBL/GenBank/DDBJ whole genome shotgun (WGS) entry which is preliminary data.</text>
</comment>
<gene>
    <name evidence="4" type="ORF">J2S05_000946</name>
</gene>
<comment type="similarity">
    <text evidence="1">Belongs to the DedA family.</text>
</comment>
<reference evidence="4 5" key="1">
    <citation type="submission" date="2023-07" db="EMBL/GenBank/DDBJ databases">
        <title>Genomic Encyclopedia of Type Strains, Phase IV (KMG-IV): sequencing the most valuable type-strain genomes for metagenomic binning, comparative biology and taxonomic classification.</title>
        <authorList>
            <person name="Goeker M."/>
        </authorList>
    </citation>
    <scope>NUCLEOTIDE SEQUENCE [LARGE SCALE GENOMIC DNA]</scope>
    <source>
        <strain evidence="4 5">DSM 19154</strain>
    </source>
</reference>
<evidence type="ECO:0000256" key="2">
    <source>
        <dbReference type="SAM" id="Phobius"/>
    </source>
</evidence>
<dbReference type="EMBL" id="JAUSUA010000001">
    <property type="protein sequence ID" value="MDQ0206172.1"/>
    <property type="molecule type" value="Genomic_DNA"/>
</dbReference>
<keyword evidence="5" id="KW-1185">Reference proteome</keyword>
<organism evidence="4 5">
    <name type="scientific">Alkalicoccobacillus murimartini</name>
    <dbReference type="NCBI Taxonomy" id="171685"/>
    <lineage>
        <taxon>Bacteria</taxon>
        <taxon>Bacillati</taxon>
        <taxon>Bacillota</taxon>
        <taxon>Bacilli</taxon>
        <taxon>Bacillales</taxon>
        <taxon>Bacillaceae</taxon>
        <taxon>Alkalicoccobacillus</taxon>
    </lineage>
</organism>
<feature type="domain" description="VTT" evidence="3">
    <location>
        <begin position="32"/>
        <end position="157"/>
    </location>
</feature>
<feature type="transmembrane region" description="Helical" evidence="2">
    <location>
        <begin position="172"/>
        <end position="189"/>
    </location>
</feature>
<dbReference type="PANTHER" id="PTHR42709:SF9">
    <property type="entry name" value="ALKALINE PHOSPHATASE LIKE PROTEIN"/>
    <property type="match status" value="1"/>
</dbReference>
<evidence type="ECO:0000313" key="5">
    <source>
        <dbReference type="Proteomes" id="UP001225034"/>
    </source>
</evidence>
<protein>
    <submittedName>
        <fullName evidence="4">Membrane protein DedA with SNARE-associated domain</fullName>
    </submittedName>
</protein>
<keyword evidence="2" id="KW-1133">Transmembrane helix</keyword>